<sequence length="250" mass="27596">MSMSMSASQWGSPLAPRRALLIHGLTSSSHTWETFAQLLVAVGFFVVAPNLLGHAGRRGSDYRLSTLAEDLQPYFVKDTYDVIIGHSLGGTVALSLLPFLPKEKETTVILVDPPLEVPVERFEIDKNRILKEFTNAKTVEQRMAENPALSRVDCVLRTLAVSMCDRTVVESIFAHNTLWSFSGLFKSIPHNVKITVLVADPKLSFVCHLDHIPHDIERLDARGLTGVGHQIQVECPGAILDVIPLPRAEV</sequence>
<feature type="transmembrane region" description="Helical" evidence="1">
    <location>
        <begin position="35"/>
        <end position="53"/>
    </location>
</feature>
<dbReference type="STRING" id="1314800.A0A1B7NDV6"/>
<evidence type="ECO:0000256" key="1">
    <source>
        <dbReference type="SAM" id="Phobius"/>
    </source>
</evidence>
<keyword evidence="1" id="KW-0472">Membrane</keyword>
<dbReference type="SUPFAM" id="SSF53474">
    <property type="entry name" value="alpha/beta-Hydrolases"/>
    <property type="match status" value="1"/>
</dbReference>
<dbReference type="EMBL" id="KV448144">
    <property type="protein sequence ID" value="OAX43061.1"/>
    <property type="molecule type" value="Genomic_DNA"/>
</dbReference>
<dbReference type="PANTHER" id="PTHR43798">
    <property type="entry name" value="MONOACYLGLYCEROL LIPASE"/>
    <property type="match status" value="1"/>
</dbReference>
<evidence type="ECO:0000313" key="3">
    <source>
        <dbReference type="EMBL" id="OAX43061.1"/>
    </source>
</evidence>
<keyword evidence="4" id="KW-1185">Reference proteome</keyword>
<organism evidence="3 4">
    <name type="scientific">Rhizopogon vinicolor AM-OR11-026</name>
    <dbReference type="NCBI Taxonomy" id="1314800"/>
    <lineage>
        <taxon>Eukaryota</taxon>
        <taxon>Fungi</taxon>
        <taxon>Dikarya</taxon>
        <taxon>Basidiomycota</taxon>
        <taxon>Agaricomycotina</taxon>
        <taxon>Agaricomycetes</taxon>
        <taxon>Agaricomycetidae</taxon>
        <taxon>Boletales</taxon>
        <taxon>Suillineae</taxon>
        <taxon>Rhizopogonaceae</taxon>
        <taxon>Rhizopogon</taxon>
    </lineage>
</organism>
<dbReference type="PANTHER" id="PTHR43798:SF33">
    <property type="entry name" value="HYDROLASE, PUTATIVE (AFU_ORTHOLOGUE AFUA_2G14860)-RELATED"/>
    <property type="match status" value="1"/>
</dbReference>
<dbReference type="Gene3D" id="3.40.50.1820">
    <property type="entry name" value="alpha/beta hydrolase"/>
    <property type="match status" value="1"/>
</dbReference>
<dbReference type="InterPro" id="IPR000073">
    <property type="entry name" value="AB_hydrolase_1"/>
</dbReference>
<dbReference type="AlphaFoldDB" id="A0A1B7NDV6"/>
<gene>
    <name evidence="3" type="ORF">K503DRAFT_709247</name>
</gene>
<name>A0A1B7NDV6_9AGAM</name>
<evidence type="ECO:0000313" key="4">
    <source>
        <dbReference type="Proteomes" id="UP000092154"/>
    </source>
</evidence>
<dbReference type="GO" id="GO:0016787">
    <property type="term" value="F:hydrolase activity"/>
    <property type="evidence" value="ECO:0007669"/>
    <property type="project" value="UniProtKB-KW"/>
</dbReference>
<dbReference type="Pfam" id="PF12697">
    <property type="entry name" value="Abhydrolase_6"/>
    <property type="match status" value="1"/>
</dbReference>
<dbReference type="InterPro" id="IPR050266">
    <property type="entry name" value="AB_hydrolase_sf"/>
</dbReference>
<dbReference type="GO" id="GO:0016020">
    <property type="term" value="C:membrane"/>
    <property type="evidence" value="ECO:0007669"/>
    <property type="project" value="TreeGrafter"/>
</dbReference>
<dbReference type="Proteomes" id="UP000092154">
    <property type="component" value="Unassembled WGS sequence"/>
</dbReference>
<reference evidence="3 4" key="1">
    <citation type="submission" date="2016-06" db="EMBL/GenBank/DDBJ databases">
        <title>Comparative genomics of the ectomycorrhizal sister species Rhizopogon vinicolor and Rhizopogon vesiculosus (Basidiomycota: Boletales) reveals a divergence of the mating type B locus.</title>
        <authorList>
            <consortium name="DOE Joint Genome Institute"/>
            <person name="Mujic A.B."/>
            <person name="Kuo A."/>
            <person name="Tritt A."/>
            <person name="Lipzen A."/>
            <person name="Chen C."/>
            <person name="Johnson J."/>
            <person name="Sharma A."/>
            <person name="Barry K."/>
            <person name="Grigoriev I.V."/>
            <person name="Spatafora J.W."/>
        </authorList>
    </citation>
    <scope>NUCLEOTIDE SEQUENCE [LARGE SCALE GENOMIC DNA]</scope>
    <source>
        <strain evidence="3 4">AM-OR11-026</strain>
    </source>
</reference>
<keyword evidence="1" id="KW-1133">Transmembrane helix</keyword>
<feature type="domain" description="AB hydrolase-1" evidence="2">
    <location>
        <begin position="20"/>
        <end position="119"/>
    </location>
</feature>
<protein>
    <submittedName>
        <fullName evidence="3">Alpha/beta-hydrolase</fullName>
    </submittedName>
</protein>
<accession>A0A1B7NDV6</accession>
<keyword evidence="3" id="KW-0378">Hydrolase</keyword>
<dbReference type="InterPro" id="IPR029058">
    <property type="entry name" value="AB_hydrolase_fold"/>
</dbReference>
<proteinExistence type="predicted"/>
<dbReference type="InParanoid" id="A0A1B7NDV6"/>
<evidence type="ECO:0000259" key="2">
    <source>
        <dbReference type="Pfam" id="PF12697"/>
    </source>
</evidence>
<dbReference type="OrthoDB" id="10249433at2759"/>
<keyword evidence="1" id="KW-0812">Transmembrane</keyword>